<name>A0AAE9DNC0_CAEBR</name>
<feature type="domain" description="DUF281" evidence="2">
    <location>
        <begin position="65"/>
        <end position="115"/>
    </location>
</feature>
<dbReference type="InterPro" id="IPR005098">
    <property type="entry name" value="DUF281"/>
</dbReference>
<accession>A0AAE9DNC0</accession>
<dbReference type="Proteomes" id="UP000827892">
    <property type="component" value="Chromosome II"/>
</dbReference>
<evidence type="ECO:0000259" key="2">
    <source>
        <dbReference type="Pfam" id="PF03436"/>
    </source>
</evidence>
<dbReference type="EMBL" id="CP090892">
    <property type="protein sequence ID" value="ULU08370.1"/>
    <property type="molecule type" value="Genomic_DNA"/>
</dbReference>
<reference evidence="3 4" key="1">
    <citation type="submission" date="2022-05" db="EMBL/GenBank/DDBJ databases">
        <title>Chromosome-level reference genomes for two strains of Caenorhabditis briggsae: an improved platform for comparative genomics.</title>
        <authorList>
            <person name="Stevens L."/>
            <person name="Andersen E.C."/>
        </authorList>
    </citation>
    <scope>NUCLEOTIDE SEQUENCE [LARGE SCALE GENOMIC DNA]</scope>
    <source>
        <strain evidence="3">QX1410_ONT</strain>
        <tissue evidence="3">Whole-organism</tissue>
    </source>
</reference>
<dbReference type="Pfam" id="PF03436">
    <property type="entry name" value="DUF281"/>
    <property type="match status" value="1"/>
</dbReference>
<evidence type="ECO:0000256" key="1">
    <source>
        <dbReference type="SAM" id="SignalP"/>
    </source>
</evidence>
<protein>
    <recommendedName>
        <fullName evidence="2">DUF281 domain-containing protein</fullName>
    </recommendedName>
</protein>
<organism evidence="3 4">
    <name type="scientific">Caenorhabditis briggsae</name>
    <dbReference type="NCBI Taxonomy" id="6238"/>
    <lineage>
        <taxon>Eukaryota</taxon>
        <taxon>Metazoa</taxon>
        <taxon>Ecdysozoa</taxon>
        <taxon>Nematoda</taxon>
        <taxon>Chromadorea</taxon>
        <taxon>Rhabditida</taxon>
        <taxon>Rhabditina</taxon>
        <taxon>Rhabditomorpha</taxon>
        <taxon>Rhabditoidea</taxon>
        <taxon>Rhabditidae</taxon>
        <taxon>Peloderinae</taxon>
        <taxon>Caenorhabditis</taxon>
    </lineage>
</organism>
<keyword evidence="1" id="KW-0732">Signal</keyword>
<evidence type="ECO:0000313" key="4">
    <source>
        <dbReference type="Proteomes" id="UP000827892"/>
    </source>
</evidence>
<feature type="chain" id="PRO_5042234590" description="DUF281 domain-containing protein" evidence="1">
    <location>
        <begin position="20"/>
        <end position="156"/>
    </location>
</feature>
<dbReference type="AlphaFoldDB" id="A0AAE9DNC0"/>
<sequence length="156" mass="17752">MTYRFLLFSLLILSKNVNANEILETPENNQIFHFLNCNSCDIDEIKPDMPDANSRYFSEKVGTVDGCQRTRVTCERLDNLDCLINIFAINPTGTHFITQWTEHHHNVSTELTCENGAYKFGAYTGITKLICEYQACREPVFQMSNATVTQPTTTAI</sequence>
<proteinExistence type="predicted"/>
<feature type="signal peptide" evidence="1">
    <location>
        <begin position="1"/>
        <end position="19"/>
    </location>
</feature>
<dbReference type="PANTHER" id="PTHR36517">
    <property type="entry name" value="PROTEIN CBG25732"/>
    <property type="match status" value="1"/>
</dbReference>
<gene>
    <name evidence="3" type="ORF">L3Y34_019502</name>
</gene>
<evidence type="ECO:0000313" key="3">
    <source>
        <dbReference type="EMBL" id="ULU08370.1"/>
    </source>
</evidence>
<dbReference type="PANTHER" id="PTHR36517:SF1">
    <property type="entry name" value="C6 DOMAIN-CONTAINING PROTEIN-RELATED"/>
    <property type="match status" value="1"/>
</dbReference>